<name>R7UN43_CAPTE</name>
<dbReference type="InterPro" id="IPR001374">
    <property type="entry name" value="R3H_dom"/>
</dbReference>
<dbReference type="PROSITE" id="PS51061">
    <property type="entry name" value="R3H"/>
    <property type="match status" value="1"/>
</dbReference>
<evidence type="ECO:0000256" key="1">
    <source>
        <dbReference type="ARBA" id="ARBA00022553"/>
    </source>
</evidence>
<dbReference type="SUPFAM" id="SSF82708">
    <property type="entry name" value="R3H domain"/>
    <property type="match status" value="1"/>
</dbReference>
<keyword evidence="1" id="KW-0597">Phosphoprotein</keyword>
<dbReference type="OrthoDB" id="278430at2759"/>
<dbReference type="Gene3D" id="3.30.1370.50">
    <property type="entry name" value="R3H-like domain"/>
    <property type="match status" value="1"/>
</dbReference>
<reference evidence="4" key="3">
    <citation type="submission" date="2015-06" db="UniProtKB">
        <authorList>
            <consortium name="EnsemblMetazoa"/>
        </authorList>
    </citation>
    <scope>IDENTIFICATION</scope>
</reference>
<feature type="domain" description="R3H" evidence="2">
    <location>
        <begin position="35"/>
        <end position="98"/>
    </location>
</feature>
<dbReference type="EMBL" id="AMQN01006888">
    <property type="status" value="NOT_ANNOTATED_CDS"/>
    <property type="molecule type" value="Genomic_DNA"/>
</dbReference>
<dbReference type="GO" id="GO:0003676">
    <property type="term" value="F:nucleic acid binding"/>
    <property type="evidence" value="ECO:0007669"/>
    <property type="project" value="UniProtKB-UniRule"/>
</dbReference>
<dbReference type="Pfam" id="PF01424">
    <property type="entry name" value="R3H"/>
    <property type="match status" value="1"/>
</dbReference>
<dbReference type="HOGENOM" id="CLU_2489726_0_0_1"/>
<dbReference type="PANTHER" id="PTHR15672:SF8">
    <property type="entry name" value="PROTEIN ENCORE"/>
    <property type="match status" value="1"/>
</dbReference>
<dbReference type="AlphaFoldDB" id="R7UN43"/>
<dbReference type="Proteomes" id="UP000014760">
    <property type="component" value="Unassembled WGS sequence"/>
</dbReference>
<gene>
    <name evidence="3" type="ORF">CAPTEDRAFT_127708</name>
</gene>
<dbReference type="OMA" id="FINNDQM"/>
<proteinExistence type="predicted"/>
<evidence type="ECO:0000259" key="2">
    <source>
        <dbReference type="PROSITE" id="PS51061"/>
    </source>
</evidence>
<dbReference type="CDD" id="cd02642">
    <property type="entry name" value="R3H_encore_like"/>
    <property type="match status" value="1"/>
</dbReference>
<keyword evidence="5" id="KW-1185">Reference proteome</keyword>
<evidence type="ECO:0000313" key="5">
    <source>
        <dbReference type="Proteomes" id="UP000014760"/>
    </source>
</evidence>
<sequence length="100" mass="11551">MLFADSSVETQYTDSSGVDLENFIKMTLNKNRNDRVMLLKLESDMICYIKESKNPYLKFPQMTSYHRMLVHRVAAFFGLDHNIDQSGKSVIVNKTANTRV</sequence>
<dbReference type="EnsemblMetazoa" id="CapteT127708">
    <property type="protein sequence ID" value="CapteP127708"/>
    <property type="gene ID" value="CapteG127708"/>
</dbReference>
<dbReference type="SMART" id="SM00393">
    <property type="entry name" value="R3H"/>
    <property type="match status" value="1"/>
</dbReference>
<reference evidence="3 5" key="2">
    <citation type="journal article" date="2013" name="Nature">
        <title>Insights into bilaterian evolution from three spiralian genomes.</title>
        <authorList>
            <person name="Simakov O."/>
            <person name="Marletaz F."/>
            <person name="Cho S.J."/>
            <person name="Edsinger-Gonzales E."/>
            <person name="Havlak P."/>
            <person name="Hellsten U."/>
            <person name="Kuo D.H."/>
            <person name="Larsson T."/>
            <person name="Lv J."/>
            <person name="Arendt D."/>
            <person name="Savage R."/>
            <person name="Osoegawa K."/>
            <person name="de Jong P."/>
            <person name="Grimwood J."/>
            <person name="Chapman J.A."/>
            <person name="Shapiro H."/>
            <person name="Aerts A."/>
            <person name="Otillar R.P."/>
            <person name="Terry A.Y."/>
            <person name="Boore J.L."/>
            <person name="Grigoriev I.V."/>
            <person name="Lindberg D.R."/>
            <person name="Seaver E.C."/>
            <person name="Weisblat D.A."/>
            <person name="Putnam N.H."/>
            <person name="Rokhsar D.S."/>
        </authorList>
    </citation>
    <scope>NUCLEOTIDE SEQUENCE</scope>
    <source>
        <strain evidence="3 5">I ESC-2004</strain>
    </source>
</reference>
<protein>
    <recommendedName>
        <fullName evidence="2">R3H domain-containing protein</fullName>
    </recommendedName>
</protein>
<evidence type="ECO:0000313" key="4">
    <source>
        <dbReference type="EnsemblMetazoa" id="CapteP127708"/>
    </source>
</evidence>
<accession>R7UN43</accession>
<dbReference type="EMBL" id="KB299468">
    <property type="protein sequence ID" value="ELU07959.1"/>
    <property type="molecule type" value="Genomic_DNA"/>
</dbReference>
<reference evidence="5" key="1">
    <citation type="submission" date="2012-12" db="EMBL/GenBank/DDBJ databases">
        <authorList>
            <person name="Hellsten U."/>
            <person name="Grimwood J."/>
            <person name="Chapman J.A."/>
            <person name="Shapiro H."/>
            <person name="Aerts A."/>
            <person name="Otillar R.P."/>
            <person name="Terry A.Y."/>
            <person name="Boore J.L."/>
            <person name="Simakov O."/>
            <person name="Marletaz F."/>
            <person name="Cho S.-J."/>
            <person name="Edsinger-Gonzales E."/>
            <person name="Havlak P."/>
            <person name="Kuo D.-H."/>
            <person name="Larsson T."/>
            <person name="Lv J."/>
            <person name="Arendt D."/>
            <person name="Savage R."/>
            <person name="Osoegawa K."/>
            <person name="de Jong P."/>
            <person name="Lindberg D.R."/>
            <person name="Seaver E.C."/>
            <person name="Weisblat D.A."/>
            <person name="Putnam N.H."/>
            <person name="Grigoriev I.V."/>
            <person name="Rokhsar D.S."/>
        </authorList>
    </citation>
    <scope>NUCLEOTIDE SEQUENCE</scope>
    <source>
        <strain evidence="5">I ESC-2004</strain>
    </source>
</reference>
<dbReference type="PANTHER" id="PTHR15672">
    <property type="entry name" value="CAMP-REGULATED PHOSPHOPROTEIN 21 RELATED R3H DOMAIN CONTAINING PROTEIN"/>
    <property type="match status" value="1"/>
</dbReference>
<evidence type="ECO:0000313" key="3">
    <source>
        <dbReference type="EMBL" id="ELU07959.1"/>
    </source>
</evidence>
<dbReference type="InterPro" id="IPR051937">
    <property type="entry name" value="R3H_domain_containing"/>
</dbReference>
<organism evidence="3">
    <name type="scientific">Capitella teleta</name>
    <name type="common">Polychaete worm</name>
    <dbReference type="NCBI Taxonomy" id="283909"/>
    <lineage>
        <taxon>Eukaryota</taxon>
        <taxon>Metazoa</taxon>
        <taxon>Spiralia</taxon>
        <taxon>Lophotrochozoa</taxon>
        <taxon>Annelida</taxon>
        <taxon>Polychaeta</taxon>
        <taxon>Sedentaria</taxon>
        <taxon>Scolecida</taxon>
        <taxon>Capitellidae</taxon>
        <taxon>Capitella</taxon>
    </lineage>
</organism>
<dbReference type="STRING" id="283909.R7UN43"/>
<dbReference type="InterPro" id="IPR036867">
    <property type="entry name" value="R3H_dom_sf"/>
</dbReference>